<evidence type="ECO:0000313" key="4">
    <source>
        <dbReference type="Proteomes" id="UP001140949"/>
    </source>
</evidence>
<dbReference type="AlphaFoldDB" id="A0AAX6DVY9"/>
<reference evidence="2" key="2">
    <citation type="submission" date="2023-04" db="EMBL/GenBank/DDBJ databases">
        <authorList>
            <person name="Bruccoleri R.E."/>
            <person name="Oakeley E.J."/>
            <person name="Faust A.-M."/>
            <person name="Dessus-Babus S."/>
            <person name="Altorfer M."/>
            <person name="Burckhardt D."/>
            <person name="Oertli M."/>
            <person name="Naumann U."/>
            <person name="Petersen F."/>
            <person name="Wong J."/>
        </authorList>
    </citation>
    <scope>NUCLEOTIDE SEQUENCE</scope>
    <source>
        <strain evidence="2">GSM-AAB239-AS_SAM_17_03QT</strain>
        <tissue evidence="2">Leaf</tissue>
    </source>
</reference>
<proteinExistence type="predicted"/>
<accession>A0AAX6DVY9</accession>
<organism evidence="2 4">
    <name type="scientific">Iris pallida</name>
    <name type="common">Sweet iris</name>
    <dbReference type="NCBI Taxonomy" id="29817"/>
    <lineage>
        <taxon>Eukaryota</taxon>
        <taxon>Viridiplantae</taxon>
        <taxon>Streptophyta</taxon>
        <taxon>Embryophyta</taxon>
        <taxon>Tracheophyta</taxon>
        <taxon>Spermatophyta</taxon>
        <taxon>Magnoliopsida</taxon>
        <taxon>Liliopsida</taxon>
        <taxon>Asparagales</taxon>
        <taxon>Iridaceae</taxon>
        <taxon>Iridoideae</taxon>
        <taxon>Irideae</taxon>
        <taxon>Iris</taxon>
    </lineage>
</organism>
<evidence type="ECO:0000313" key="2">
    <source>
        <dbReference type="EMBL" id="KAJ6795960.1"/>
    </source>
</evidence>
<reference evidence="2" key="1">
    <citation type="journal article" date="2023" name="GigaByte">
        <title>Genome assembly of the bearded iris, Iris pallida Lam.</title>
        <authorList>
            <person name="Bruccoleri R.E."/>
            <person name="Oakeley E.J."/>
            <person name="Faust A.M.E."/>
            <person name="Altorfer M."/>
            <person name="Dessus-Babus S."/>
            <person name="Burckhardt D."/>
            <person name="Oertli M."/>
            <person name="Naumann U."/>
            <person name="Petersen F."/>
            <person name="Wong J."/>
        </authorList>
    </citation>
    <scope>NUCLEOTIDE SEQUENCE</scope>
    <source>
        <strain evidence="2">GSM-AAB239-AS_SAM_17_03QT</strain>
    </source>
</reference>
<feature type="region of interest" description="Disordered" evidence="1">
    <location>
        <begin position="1"/>
        <end position="28"/>
    </location>
</feature>
<dbReference type="Proteomes" id="UP001140949">
    <property type="component" value="Unassembled WGS sequence"/>
</dbReference>
<protein>
    <submittedName>
        <fullName evidence="2">MICAL C-terminal-like protein</fullName>
    </submittedName>
</protein>
<feature type="compositionally biased region" description="Basic residues" evidence="1">
    <location>
        <begin position="78"/>
        <end position="91"/>
    </location>
</feature>
<sequence length="117" mass="13008">MRDQPRHSRGWWKSTAARASPRVGQRSGVAAGLDGARTEQIVGGGTECFGQIWFGKVLGGLRRTRAEGPCGHDAGGRSQHRRTLRRRWRRRSASDPGGSLRNSATRIWATSRNWGRE</sequence>
<evidence type="ECO:0000313" key="3">
    <source>
        <dbReference type="EMBL" id="KAJ6805673.1"/>
    </source>
</evidence>
<keyword evidence="4" id="KW-1185">Reference proteome</keyword>
<feature type="compositionally biased region" description="Polar residues" evidence="1">
    <location>
        <begin position="100"/>
        <end position="117"/>
    </location>
</feature>
<dbReference type="EMBL" id="JANAVB010035332">
    <property type="protein sequence ID" value="KAJ6805673.1"/>
    <property type="molecule type" value="Genomic_DNA"/>
</dbReference>
<name>A0AAX6DVY9_IRIPA</name>
<comment type="caution">
    <text evidence="2">The sequence shown here is derived from an EMBL/GenBank/DDBJ whole genome shotgun (WGS) entry which is preliminary data.</text>
</comment>
<evidence type="ECO:0000256" key="1">
    <source>
        <dbReference type="SAM" id="MobiDB-lite"/>
    </source>
</evidence>
<feature type="region of interest" description="Disordered" evidence="1">
    <location>
        <begin position="66"/>
        <end position="117"/>
    </location>
</feature>
<gene>
    <name evidence="3" type="ORF">M6B38_178635</name>
    <name evidence="2" type="ORF">M6B38_223355</name>
</gene>
<dbReference type="EMBL" id="JANAVB010041618">
    <property type="protein sequence ID" value="KAJ6795960.1"/>
    <property type="molecule type" value="Genomic_DNA"/>
</dbReference>